<gene>
    <name evidence="2" type="ORF">TM448B03097_0007</name>
</gene>
<sequence>MIGYARALRRGPALIAQRERLVAAGVREVHEDLRGGATVLRPALDRAIAALSPGGVLYVTALDRFGRDHRQIFDLAVRLQETSLHLVALDDGIDTRHDGGAFFRFAAMMLAHEARAAEDRRAEREILDAPRPPGPKQAITDAAWAEVSPLLATGTITVEQAADRLGVGRATVYRRLGRNENGT</sequence>
<evidence type="ECO:0000313" key="2">
    <source>
        <dbReference type="EMBL" id="QJI02316.1"/>
    </source>
</evidence>
<organism evidence="2">
    <name type="scientific">viral metagenome</name>
    <dbReference type="NCBI Taxonomy" id="1070528"/>
    <lineage>
        <taxon>unclassified sequences</taxon>
        <taxon>metagenomes</taxon>
        <taxon>organismal metagenomes</taxon>
    </lineage>
</organism>
<dbReference type="EMBL" id="MT144991">
    <property type="protein sequence ID" value="QJI02316.1"/>
    <property type="molecule type" value="Genomic_DNA"/>
</dbReference>
<proteinExistence type="predicted"/>
<feature type="domain" description="Resolvase/invertase-type recombinase catalytic" evidence="1">
    <location>
        <begin position="1"/>
        <end position="134"/>
    </location>
</feature>
<dbReference type="GO" id="GO:0003677">
    <property type="term" value="F:DNA binding"/>
    <property type="evidence" value="ECO:0007669"/>
    <property type="project" value="InterPro"/>
</dbReference>
<dbReference type="SMART" id="SM00857">
    <property type="entry name" value="Resolvase"/>
    <property type="match status" value="1"/>
</dbReference>
<dbReference type="Pfam" id="PF00239">
    <property type="entry name" value="Resolvase"/>
    <property type="match status" value="1"/>
</dbReference>
<dbReference type="Gene3D" id="3.40.50.1390">
    <property type="entry name" value="Resolvase, N-terminal catalytic domain"/>
    <property type="match status" value="1"/>
</dbReference>
<reference evidence="2" key="1">
    <citation type="submission" date="2020-03" db="EMBL/GenBank/DDBJ databases">
        <title>The deep terrestrial virosphere.</title>
        <authorList>
            <person name="Holmfeldt K."/>
            <person name="Nilsson E."/>
            <person name="Simone D."/>
            <person name="Lopez-Fernandez M."/>
            <person name="Wu X."/>
            <person name="de Brujin I."/>
            <person name="Lundin D."/>
            <person name="Andersson A."/>
            <person name="Bertilsson S."/>
            <person name="Dopson M."/>
        </authorList>
    </citation>
    <scope>NUCLEOTIDE SEQUENCE</scope>
    <source>
        <strain evidence="2">TM448B03097</strain>
    </source>
</reference>
<dbReference type="SUPFAM" id="SSF53041">
    <property type="entry name" value="Resolvase-like"/>
    <property type="match status" value="1"/>
</dbReference>
<name>A0A6M3Y1F3_9ZZZZ</name>
<dbReference type="PROSITE" id="PS51736">
    <property type="entry name" value="RECOMBINASES_3"/>
    <property type="match status" value="1"/>
</dbReference>
<dbReference type="AlphaFoldDB" id="A0A6M3Y1F3"/>
<dbReference type="GO" id="GO:0000150">
    <property type="term" value="F:DNA strand exchange activity"/>
    <property type="evidence" value="ECO:0007669"/>
    <property type="project" value="InterPro"/>
</dbReference>
<protein>
    <submittedName>
        <fullName evidence="2">Putative resolvase domain containing protein</fullName>
    </submittedName>
</protein>
<dbReference type="InterPro" id="IPR006119">
    <property type="entry name" value="Resolv_N"/>
</dbReference>
<evidence type="ECO:0000259" key="1">
    <source>
        <dbReference type="PROSITE" id="PS51736"/>
    </source>
</evidence>
<dbReference type="Pfam" id="PF02796">
    <property type="entry name" value="HTH_7"/>
    <property type="match status" value="1"/>
</dbReference>
<dbReference type="Gene3D" id="1.10.10.60">
    <property type="entry name" value="Homeodomain-like"/>
    <property type="match status" value="1"/>
</dbReference>
<accession>A0A6M3Y1F3</accession>
<dbReference type="InterPro" id="IPR006120">
    <property type="entry name" value="Resolvase_HTH_dom"/>
</dbReference>
<dbReference type="InterPro" id="IPR036162">
    <property type="entry name" value="Resolvase-like_N_sf"/>
</dbReference>